<dbReference type="EMBL" id="QOVW01000062">
    <property type="protein sequence ID" value="RDB36374.1"/>
    <property type="molecule type" value="Genomic_DNA"/>
</dbReference>
<feature type="transmembrane region" description="Helical" evidence="6">
    <location>
        <begin position="348"/>
        <end position="365"/>
    </location>
</feature>
<dbReference type="PRINTS" id="PR01036">
    <property type="entry name" value="TCRTETB"/>
</dbReference>
<comment type="caution">
    <text evidence="8">The sequence shown here is derived from an EMBL/GenBank/DDBJ whole genome shotgun (WGS) entry which is preliminary data.</text>
</comment>
<dbReference type="Proteomes" id="UP000253934">
    <property type="component" value="Unassembled WGS sequence"/>
</dbReference>
<evidence type="ECO:0000256" key="4">
    <source>
        <dbReference type="ARBA" id="ARBA00022989"/>
    </source>
</evidence>
<feature type="transmembrane region" description="Helical" evidence="6">
    <location>
        <begin position="136"/>
        <end position="158"/>
    </location>
</feature>
<gene>
    <name evidence="8" type="ORF">DCC88_05680</name>
</gene>
<evidence type="ECO:0000259" key="7">
    <source>
        <dbReference type="PROSITE" id="PS50850"/>
    </source>
</evidence>
<feature type="transmembrane region" description="Helical" evidence="6">
    <location>
        <begin position="103"/>
        <end position="124"/>
    </location>
</feature>
<evidence type="ECO:0000313" key="8">
    <source>
        <dbReference type="EMBL" id="RDB36374.1"/>
    </source>
</evidence>
<protein>
    <submittedName>
        <fullName evidence="8">MFS transporter</fullName>
    </submittedName>
</protein>
<feature type="transmembrane region" description="Helical" evidence="6">
    <location>
        <begin position="281"/>
        <end position="299"/>
    </location>
</feature>
<dbReference type="AlphaFoldDB" id="A0A369KXD7"/>
<dbReference type="GO" id="GO:0005886">
    <property type="term" value="C:plasma membrane"/>
    <property type="evidence" value="ECO:0007669"/>
    <property type="project" value="TreeGrafter"/>
</dbReference>
<feature type="transmembrane region" description="Helical" evidence="6">
    <location>
        <begin position="78"/>
        <end position="97"/>
    </location>
</feature>
<reference evidence="8" key="1">
    <citation type="submission" date="2018-04" db="EMBL/GenBank/DDBJ databases">
        <title>Draft genome sequence of the Candidatus Spirobacillus cienkowskii, a pathogen of freshwater Daphnia species, reconstructed from hemolymph metagenomic reads.</title>
        <authorList>
            <person name="Bresciani L."/>
            <person name="Lemos L.N."/>
            <person name="Wale N."/>
            <person name="Lin J.Y."/>
            <person name="Fernandes G.R."/>
            <person name="Duffy M.A."/>
            <person name="Rodrigues J.M."/>
        </authorList>
    </citation>
    <scope>NUCLEOTIDE SEQUENCE [LARGE SCALE GENOMIC DNA]</scope>
    <source>
        <strain evidence="8">Binning01</strain>
    </source>
</reference>
<keyword evidence="3 6" id="KW-0812">Transmembrane</keyword>
<dbReference type="InterPro" id="IPR036259">
    <property type="entry name" value="MFS_trans_sf"/>
</dbReference>
<feature type="transmembrane region" description="Helical" evidence="6">
    <location>
        <begin position="305"/>
        <end position="328"/>
    </location>
</feature>
<dbReference type="InterPro" id="IPR011701">
    <property type="entry name" value="MFS"/>
</dbReference>
<keyword evidence="9" id="KW-1185">Reference proteome</keyword>
<dbReference type="Pfam" id="PF07690">
    <property type="entry name" value="MFS_1"/>
    <property type="match status" value="1"/>
</dbReference>
<dbReference type="SUPFAM" id="SSF103473">
    <property type="entry name" value="MFS general substrate transporter"/>
    <property type="match status" value="1"/>
</dbReference>
<dbReference type="Gene3D" id="1.20.1720.10">
    <property type="entry name" value="Multidrug resistance protein D"/>
    <property type="match status" value="1"/>
</dbReference>
<evidence type="ECO:0000256" key="2">
    <source>
        <dbReference type="ARBA" id="ARBA00022448"/>
    </source>
</evidence>
<dbReference type="InterPro" id="IPR020846">
    <property type="entry name" value="MFS_dom"/>
</dbReference>
<evidence type="ECO:0000256" key="5">
    <source>
        <dbReference type="ARBA" id="ARBA00023136"/>
    </source>
</evidence>
<proteinExistence type="predicted"/>
<name>A0A369KXD7_9BACT</name>
<evidence type="ECO:0000313" key="9">
    <source>
        <dbReference type="Proteomes" id="UP000253934"/>
    </source>
</evidence>
<feature type="transmembrane region" description="Helical" evidence="6">
    <location>
        <begin position="209"/>
        <end position="232"/>
    </location>
</feature>
<keyword evidence="4 6" id="KW-1133">Transmembrane helix</keyword>
<feature type="transmembrane region" description="Helical" evidence="6">
    <location>
        <begin position="47"/>
        <end position="66"/>
    </location>
</feature>
<dbReference type="GO" id="GO:0022857">
    <property type="term" value="F:transmembrane transporter activity"/>
    <property type="evidence" value="ECO:0007669"/>
    <property type="project" value="InterPro"/>
</dbReference>
<evidence type="ECO:0000256" key="1">
    <source>
        <dbReference type="ARBA" id="ARBA00004141"/>
    </source>
</evidence>
<evidence type="ECO:0000256" key="6">
    <source>
        <dbReference type="SAM" id="Phobius"/>
    </source>
</evidence>
<feature type="transmembrane region" description="Helical" evidence="6">
    <location>
        <begin position="170"/>
        <end position="188"/>
    </location>
</feature>
<organism evidence="8 9">
    <name type="scientific">Spirobacillus cienkowskii</name>
    <dbReference type="NCBI Taxonomy" id="495820"/>
    <lineage>
        <taxon>Bacteria</taxon>
        <taxon>Pseudomonadati</taxon>
        <taxon>Bdellovibrionota</taxon>
        <taxon>Oligoflexia</taxon>
        <taxon>Silvanigrellales</taxon>
        <taxon>Spirobacillus</taxon>
    </lineage>
</organism>
<sequence length="403" mass="44187">MKGDIMRYQKFLPLLFFFALITTGIETDVSLASFPQISKHFSVSEGVVQLTIAYNFLGFCIGALIYGPLSDCYGRRKIMILGNALMLIGALGCIITPSIEFLLAARFIQGIGASASIVLVFAMIAEVYPFDKAMKLIALMNAGMSSSMALAPILGGFINDAFAWRGNYSFVGILCFVNLALICLFMPETKKELDSKISVTKILADYKQLFLNLKFICASLIPSLLCASYMVFVASSSFLYMGTFSLSTMEYVTHQAIVVASFAVTSLFTNKLIQILGPIQIVRLGVFLCVLGSIIFMGISNHSAFSAYFMTAFISLFCVGFAICYPVIFSESLSIFPNLRGTTSSFNMSVRSLLVFLFTGLSSLFYNQQAFTVSVVIFCGVGISLLFYLISIRFKKNIAQEVS</sequence>
<feature type="transmembrane region" description="Helical" evidence="6">
    <location>
        <begin position="371"/>
        <end position="390"/>
    </location>
</feature>
<feature type="transmembrane region" description="Helical" evidence="6">
    <location>
        <begin position="252"/>
        <end position="269"/>
    </location>
</feature>
<accession>A0A369KXD7</accession>
<keyword evidence="2" id="KW-0813">Transport</keyword>
<evidence type="ECO:0000256" key="3">
    <source>
        <dbReference type="ARBA" id="ARBA00022692"/>
    </source>
</evidence>
<dbReference type="GO" id="GO:1990961">
    <property type="term" value="P:xenobiotic detoxification by transmembrane export across the plasma membrane"/>
    <property type="evidence" value="ECO:0007669"/>
    <property type="project" value="TreeGrafter"/>
</dbReference>
<dbReference type="PANTHER" id="PTHR23502">
    <property type="entry name" value="MAJOR FACILITATOR SUPERFAMILY"/>
    <property type="match status" value="1"/>
</dbReference>
<keyword evidence="5 6" id="KW-0472">Membrane</keyword>
<comment type="subcellular location">
    <subcellularLocation>
        <location evidence="1">Membrane</location>
        <topology evidence="1">Multi-pass membrane protein</topology>
    </subcellularLocation>
</comment>
<dbReference type="CDD" id="cd17320">
    <property type="entry name" value="MFS_MdfA_MDR_like"/>
    <property type="match status" value="1"/>
</dbReference>
<dbReference type="PANTHER" id="PTHR23502:SF132">
    <property type="entry name" value="POLYAMINE TRANSPORTER 2-RELATED"/>
    <property type="match status" value="1"/>
</dbReference>
<dbReference type="PROSITE" id="PS50850">
    <property type="entry name" value="MFS"/>
    <property type="match status" value="1"/>
</dbReference>
<feature type="domain" description="Major facilitator superfamily (MFS) profile" evidence="7">
    <location>
        <begin position="12"/>
        <end position="399"/>
    </location>
</feature>